<dbReference type="Gene3D" id="1.10.357.10">
    <property type="entry name" value="Tetracycline Repressor, domain 2"/>
    <property type="match status" value="1"/>
</dbReference>
<evidence type="ECO:0000256" key="2">
    <source>
        <dbReference type="ARBA" id="ARBA00023125"/>
    </source>
</evidence>
<accession>A0AAX3EK71</accession>
<dbReference type="EMBL" id="CP101185">
    <property type="protein sequence ID" value="UYV98365.1"/>
    <property type="molecule type" value="Genomic_DNA"/>
</dbReference>
<dbReference type="AlphaFoldDB" id="A0AAX3EK71"/>
<dbReference type="SUPFAM" id="SSF46689">
    <property type="entry name" value="Homeodomain-like"/>
    <property type="match status" value="1"/>
</dbReference>
<gene>
    <name evidence="6" type="ORF">NL394_03785</name>
</gene>
<keyword evidence="1" id="KW-0805">Transcription regulation</keyword>
<evidence type="ECO:0000313" key="6">
    <source>
        <dbReference type="EMBL" id="UYV98365.1"/>
    </source>
</evidence>
<dbReference type="InterPro" id="IPR050109">
    <property type="entry name" value="HTH-type_TetR-like_transc_reg"/>
</dbReference>
<feature type="DNA-binding region" description="H-T-H motif" evidence="4">
    <location>
        <begin position="81"/>
        <end position="100"/>
    </location>
</feature>
<organism evidence="6 7">
    <name type="scientific">Paenarthrobacter ureafaciens</name>
    <dbReference type="NCBI Taxonomy" id="37931"/>
    <lineage>
        <taxon>Bacteria</taxon>
        <taxon>Bacillati</taxon>
        <taxon>Actinomycetota</taxon>
        <taxon>Actinomycetes</taxon>
        <taxon>Micrococcales</taxon>
        <taxon>Micrococcaceae</taxon>
        <taxon>Paenarthrobacter</taxon>
    </lineage>
</organism>
<dbReference type="GO" id="GO:0000976">
    <property type="term" value="F:transcription cis-regulatory region binding"/>
    <property type="evidence" value="ECO:0007669"/>
    <property type="project" value="TreeGrafter"/>
</dbReference>
<dbReference type="InterPro" id="IPR001647">
    <property type="entry name" value="HTH_TetR"/>
</dbReference>
<dbReference type="Pfam" id="PF00440">
    <property type="entry name" value="TetR_N"/>
    <property type="match status" value="1"/>
</dbReference>
<keyword evidence="7" id="KW-1185">Reference proteome</keyword>
<keyword evidence="2 4" id="KW-0238">DNA-binding</keyword>
<dbReference type="GO" id="GO:0003700">
    <property type="term" value="F:DNA-binding transcription factor activity"/>
    <property type="evidence" value="ECO:0007669"/>
    <property type="project" value="TreeGrafter"/>
</dbReference>
<evidence type="ECO:0000256" key="4">
    <source>
        <dbReference type="PROSITE-ProRule" id="PRU00335"/>
    </source>
</evidence>
<protein>
    <submittedName>
        <fullName evidence="6">TetR/AcrR family transcriptional regulator</fullName>
    </submittedName>
</protein>
<dbReference type="SUPFAM" id="SSF48498">
    <property type="entry name" value="Tetracyclin repressor-like, C-terminal domain"/>
    <property type="match status" value="1"/>
</dbReference>
<evidence type="ECO:0000259" key="5">
    <source>
        <dbReference type="PROSITE" id="PS50977"/>
    </source>
</evidence>
<proteinExistence type="predicted"/>
<evidence type="ECO:0000256" key="1">
    <source>
        <dbReference type="ARBA" id="ARBA00023015"/>
    </source>
</evidence>
<dbReference type="PANTHER" id="PTHR30055">
    <property type="entry name" value="HTH-TYPE TRANSCRIPTIONAL REGULATOR RUTR"/>
    <property type="match status" value="1"/>
</dbReference>
<evidence type="ECO:0000313" key="7">
    <source>
        <dbReference type="Proteomes" id="UP001163293"/>
    </source>
</evidence>
<dbReference type="PRINTS" id="PR00455">
    <property type="entry name" value="HTHTETR"/>
</dbReference>
<dbReference type="Proteomes" id="UP001163293">
    <property type="component" value="Chromosome"/>
</dbReference>
<reference evidence="6" key="1">
    <citation type="submission" date="2022-07" db="EMBL/GenBank/DDBJ databases">
        <authorList>
            <person name="Wu T."/>
        </authorList>
    </citation>
    <scope>NUCLEOTIDE SEQUENCE</scope>
    <source>
        <strain evidence="6">SD-1</strain>
    </source>
</reference>
<feature type="domain" description="HTH tetR-type" evidence="5">
    <location>
        <begin position="58"/>
        <end position="118"/>
    </location>
</feature>
<dbReference type="RefSeq" id="WP_083261932.1">
    <property type="nucleotide sequence ID" value="NZ_CP043010.1"/>
</dbReference>
<dbReference type="InterPro" id="IPR009057">
    <property type="entry name" value="Homeodomain-like_sf"/>
</dbReference>
<evidence type="ECO:0000256" key="3">
    <source>
        <dbReference type="ARBA" id="ARBA00023163"/>
    </source>
</evidence>
<dbReference type="PANTHER" id="PTHR30055:SF238">
    <property type="entry name" value="MYCOFACTOCIN BIOSYNTHESIS TRANSCRIPTIONAL REGULATOR MFTR-RELATED"/>
    <property type="match status" value="1"/>
</dbReference>
<dbReference type="InterPro" id="IPR036271">
    <property type="entry name" value="Tet_transcr_reg_TetR-rel_C_sf"/>
</dbReference>
<dbReference type="PROSITE" id="PS50977">
    <property type="entry name" value="HTH_TETR_2"/>
    <property type="match status" value="1"/>
</dbReference>
<keyword evidence="3" id="KW-0804">Transcription</keyword>
<sequence>MSTPEAARARAATAEAADVRAAGVRAAGVRAAGVRAAGVRAAGVTGATGKKLRPERTNATKQRLFEASMELIGERGAAGVTVDEIAAAAGVSKGTVYYNFGSKSDLIAQLLRHGVDIMLGRLQAIEGQVADPLDAMTNMVEQAMEFMDDYPSFARLWVSENWRAPGEWSAVFAELRGELLAVIGSAVDHVAGDYPVDQSIARGSLEAAILGAIFVVGLDRQTYNPERTRGQSVAAVMTIMHGYVIK</sequence>
<name>A0AAX3EK71_PAEUR</name>